<keyword evidence="2" id="KW-0732">Signal</keyword>
<keyword evidence="1" id="KW-0812">Transmembrane</keyword>
<feature type="signal peptide" evidence="2">
    <location>
        <begin position="1"/>
        <end position="22"/>
    </location>
</feature>
<evidence type="ECO:0000313" key="4">
    <source>
        <dbReference type="Proteomes" id="UP000291591"/>
    </source>
</evidence>
<feature type="transmembrane region" description="Helical" evidence="1">
    <location>
        <begin position="156"/>
        <end position="177"/>
    </location>
</feature>
<feature type="transmembrane region" description="Helical" evidence="1">
    <location>
        <begin position="69"/>
        <end position="88"/>
    </location>
</feature>
<feature type="transmembrane region" description="Helical" evidence="1">
    <location>
        <begin position="100"/>
        <end position="117"/>
    </location>
</feature>
<dbReference type="Proteomes" id="UP000291591">
    <property type="component" value="Unassembled WGS sequence"/>
</dbReference>
<comment type="caution">
    <text evidence="3">The sequence shown here is derived from an EMBL/GenBank/DDBJ whole genome shotgun (WGS) entry which is preliminary data.</text>
</comment>
<evidence type="ECO:0000256" key="1">
    <source>
        <dbReference type="SAM" id="Phobius"/>
    </source>
</evidence>
<dbReference type="RefSeq" id="WP_130290413.1">
    <property type="nucleotide sequence ID" value="NZ_SHKL01000001.1"/>
</dbReference>
<dbReference type="NCBIfam" id="NF038012">
    <property type="entry name" value="DMT_1"/>
    <property type="match status" value="1"/>
</dbReference>
<dbReference type="PANTHER" id="PTHR40761">
    <property type="entry name" value="CONSERVED INTEGRAL MEMBRANE ALANINE VALINE AND LEUCINE RICH PROTEIN-RELATED"/>
    <property type="match status" value="1"/>
</dbReference>
<gene>
    <name evidence="3" type="ORF">EV383_2935</name>
</gene>
<dbReference type="AlphaFoldDB" id="A0A4Q7UVN5"/>
<keyword evidence="1" id="KW-1133">Transmembrane helix</keyword>
<proteinExistence type="predicted"/>
<evidence type="ECO:0000256" key="2">
    <source>
        <dbReference type="SAM" id="SignalP"/>
    </source>
</evidence>
<keyword evidence="1" id="KW-0472">Membrane</keyword>
<feature type="transmembrane region" description="Helical" evidence="1">
    <location>
        <begin position="189"/>
        <end position="210"/>
    </location>
</feature>
<evidence type="ECO:0000313" key="3">
    <source>
        <dbReference type="EMBL" id="RZT86047.1"/>
    </source>
</evidence>
<feature type="chain" id="PRO_5038444923" description="EamA-like transporter family protein" evidence="2">
    <location>
        <begin position="23"/>
        <end position="280"/>
    </location>
</feature>
<reference evidence="3 4" key="1">
    <citation type="submission" date="2019-02" db="EMBL/GenBank/DDBJ databases">
        <title>Sequencing the genomes of 1000 actinobacteria strains.</title>
        <authorList>
            <person name="Klenk H.-P."/>
        </authorList>
    </citation>
    <scope>NUCLEOTIDE SEQUENCE [LARGE SCALE GENOMIC DNA]</scope>
    <source>
        <strain evidence="3 4">DSM 45779</strain>
    </source>
</reference>
<feature type="transmembrane region" description="Helical" evidence="1">
    <location>
        <begin position="129"/>
        <end position="150"/>
    </location>
</feature>
<name>A0A4Q7UVN5_PSEST</name>
<evidence type="ECO:0008006" key="5">
    <source>
        <dbReference type="Google" id="ProtNLM"/>
    </source>
</evidence>
<protein>
    <recommendedName>
        <fullName evidence="5">EamA-like transporter family protein</fullName>
    </recommendedName>
</protein>
<keyword evidence="4" id="KW-1185">Reference proteome</keyword>
<dbReference type="PANTHER" id="PTHR40761:SF1">
    <property type="entry name" value="CONSERVED INTEGRAL MEMBRANE ALANINE VALINE AND LEUCINE RICH PROTEIN-RELATED"/>
    <property type="match status" value="1"/>
</dbReference>
<organism evidence="3 4">
    <name type="scientific">Pseudonocardia sediminis</name>
    <dbReference type="NCBI Taxonomy" id="1397368"/>
    <lineage>
        <taxon>Bacteria</taxon>
        <taxon>Bacillati</taxon>
        <taxon>Actinomycetota</taxon>
        <taxon>Actinomycetes</taxon>
        <taxon>Pseudonocardiales</taxon>
        <taxon>Pseudonocardiaceae</taxon>
        <taxon>Pseudonocardia</taxon>
    </lineage>
</organism>
<accession>A0A4Q7UVN5</accession>
<sequence length="280" mass="27058">MPVVAVGTALLASLLFALSAVAQQRAAADAPGGAALLGALVHSPLWLAGTAAGGLGFVALVGARASGPLLLVQPLLATTLLFALPLAARLRGRPVTRADLTWAATLTVALAVFVASGRPEPGAAPASSASWAPAVGGAVVVVAACVAAAARRPPGTARAVLLAAAAAVSFALGAVLLAGVVDSLGRGPVAAVTAWPTWAVLAAVLGGSWLQQAAYQAGDLALSLPVVTAGEQGVAAVLGVVVLGERVAPGPAAVLAFVVVLVAAAVLARAAAPARKRAAR</sequence>
<feature type="transmembrane region" description="Helical" evidence="1">
    <location>
        <begin position="252"/>
        <end position="272"/>
    </location>
</feature>
<feature type="transmembrane region" description="Helical" evidence="1">
    <location>
        <begin position="43"/>
        <end position="62"/>
    </location>
</feature>
<dbReference type="EMBL" id="SHKL01000001">
    <property type="protein sequence ID" value="RZT86047.1"/>
    <property type="molecule type" value="Genomic_DNA"/>
</dbReference>